<gene>
    <name evidence="2" type="ORF">KC01_LOCUS35385</name>
</gene>
<feature type="compositionally biased region" description="Gly residues" evidence="1">
    <location>
        <begin position="155"/>
        <end position="164"/>
    </location>
</feature>
<evidence type="ECO:0000313" key="3">
    <source>
        <dbReference type="Proteomes" id="UP001497482"/>
    </source>
</evidence>
<keyword evidence="3" id="KW-1185">Reference proteome</keyword>
<feature type="compositionally biased region" description="Basic and acidic residues" evidence="1">
    <location>
        <begin position="87"/>
        <end position="98"/>
    </location>
</feature>
<evidence type="ECO:0000256" key="1">
    <source>
        <dbReference type="SAM" id="MobiDB-lite"/>
    </source>
</evidence>
<reference evidence="2 3" key="1">
    <citation type="submission" date="2024-04" db="EMBL/GenBank/DDBJ databases">
        <authorList>
            <person name="Waldvogel A.-M."/>
            <person name="Schoenle A."/>
        </authorList>
    </citation>
    <scope>NUCLEOTIDE SEQUENCE [LARGE SCALE GENOMIC DNA]</scope>
</reference>
<organism evidence="2 3">
    <name type="scientific">Knipowitschia caucasica</name>
    <name type="common">Caucasian dwarf goby</name>
    <name type="synonym">Pomatoschistus caucasicus</name>
    <dbReference type="NCBI Taxonomy" id="637954"/>
    <lineage>
        <taxon>Eukaryota</taxon>
        <taxon>Metazoa</taxon>
        <taxon>Chordata</taxon>
        <taxon>Craniata</taxon>
        <taxon>Vertebrata</taxon>
        <taxon>Euteleostomi</taxon>
        <taxon>Actinopterygii</taxon>
        <taxon>Neopterygii</taxon>
        <taxon>Teleostei</taxon>
        <taxon>Neoteleostei</taxon>
        <taxon>Acanthomorphata</taxon>
        <taxon>Gobiaria</taxon>
        <taxon>Gobiiformes</taxon>
        <taxon>Gobioidei</taxon>
        <taxon>Gobiidae</taxon>
        <taxon>Gobiinae</taxon>
        <taxon>Knipowitschia</taxon>
    </lineage>
</organism>
<proteinExistence type="predicted"/>
<dbReference type="AlphaFoldDB" id="A0AAV2M523"/>
<protein>
    <submittedName>
        <fullName evidence="2">Uncharacterized protein</fullName>
    </submittedName>
</protein>
<accession>A0AAV2M523</accession>
<feature type="compositionally biased region" description="Basic and acidic residues" evidence="1">
    <location>
        <begin position="139"/>
        <end position="153"/>
    </location>
</feature>
<dbReference type="Proteomes" id="UP001497482">
    <property type="component" value="Chromosome 6"/>
</dbReference>
<dbReference type="EMBL" id="OZ035828">
    <property type="protein sequence ID" value="CAL1608456.1"/>
    <property type="molecule type" value="Genomic_DNA"/>
</dbReference>
<feature type="region of interest" description="Disordered" evidence="1">
    <location>
        <begin position="59"/>
        <end position="164"/>
    </location>
</feature>
<evidence type="ECO:0000313" key="2">
    <source>
        <dbReference type="EMBL" id="CAL1608456.1"/>
    </source>
</evidence>
<feature type="compositionally biased region" description="Basic and acidic residues" evidence="1">
    <location>
        <begin position="107"/>
        <end position="130"/>
    </location>
</feature>
<sequence>MSSCAGQESELRHIPHFLPNSHRLRSCILMQSGEPATAEGTCGRAFNPILAHETLKFTRDVAVHKPGGTTGHRGEEARNPGRGGAEPGERRRGTRGEEAQNPGRGGEWTRGEEASGPGERRRGTRGEEARNPGTGGAEPGDRRRGTRGEEARNPGRGGEWTRGS</sequence>
<name>A0AAV2M523_KNICA</name>